<dbReference type="RefSeq" id="WP_145235985.1">
    <property type="nucleotide sequence ID" value="NZ_CP036273.1"/>
</dbReference>
<dbReference type="Proteomes" id="UP000319576">
    <property type="component" value="Chromosome"/>
</dbReference>
<reference evidence="2 3" key="1">
    <citation type="submission" date="2019-02" db="EMBL/GenBank/DDBJ databases">
        <title>Deep-cultivation of Planctomycetes and their phenomic and genomic characterization uncovers novel biology.</title>
        <authorList>
            <person name="Wiegand S."/>
            <person name="Jogler M."/>
            <person name="Boedeker C."/>
            <person name="Pinto D."/>
            <person name="Vollmers J."/>
            <person name="Rivas-Marin E."/>
            <person name="Kohn T."/>
            <person name="Peeters S.H."/>
            <person name="Heuer A."/>
            <person name="Rast P."/>
            <person name="Oberbeckmann S."/>
            <person name="Bunk B."/>
            <person name="Jeske O."/>
            <person name="Meyerdierks A."/>
            <person name="Storesund J.E."/>
            <person name="Kallscheuer N."/>
            <person name="Luecker S."/>
            <person name="Lage O.M."/>
            <person name="Pohl T."/>
            <person name="Merkel B.J."/>
            <person name="Hornburger P."/>
            <person name="Mueller R.-W."/>
            <person name="Bruemmer F."/>
            <person name="Labrenz M."/>
            <person name="Spormann A.M."/>
            <person name="Op den Camp H."/>
            <person name="Overmann J."/>
            <person name="Amann R."/>
            <person name="Jetten M.S.M."/>
            <person name="Mascher T."/>
            <person name="Medema M.H."/>
            <person name="Devos D.P."/>
            <person name="Kaster A.-K."/>
            <person name="Ovreas L."/>
            <person name="Rohde M."/>
            <person name="Galperin M.Y."/>
            <person name="Jogler C."/>
        </authorList>
    </citation>
    <scope>NUCLEOTIDE SEQUENCE [LARGE SCALE GENOMIC DNA]</scope>
    <source>
        <strain evidence="2 3">ETA_A1</strain>
    </source>
</reference>
<dbReference type="SMART" id="SM00731">
    <property type="entry name" value="SprT"/>
    <property type="match status" value="1"/>
</dbReference>
<protein>
    <submittedName>
        <fullName evidence="2">SprT-like family protein</fullName>
    </submittedName>
</protein>
<feature type="domain" description="SprT-like" evidence="1">
    <location>
        <begin position="63"/>
        <end position="212"/>
    </location>
</feature>
<keyword evidence="3" id="KW-1185">Reference proteome</keyword>
<dbReference type="InterPro" id="IPR006640">
    <property type="entry name" value="SprT-like_domain"/>
</dbReference>
<dbReference type="KEGG" id="uli:ETAA1_16000"/>
<dbReference type="GO" id="GO:0006950">
    <property type="term" value="P:response to stress"/>
    <property type="evidence" value="ECO:0007669"/>
    <property type="project" value="UniProtKB-ARBA"/>
</dbReference>
<evidence type="ECO:0000313" key="3">
    <source>
        <dbReference type="Proteomes" id="UP000319576"/>
    </source>
</evidence>
<dbReference type="AlphaFoldDB" id="A0A517XQ89"/>
<dbReference type="Pfam" id="PF10263">
    <property type="entry name" value="SprT-like"/>
    <property type="match status" value="1"/>
</dbReference>
<evidence type="ECO:0000313" key="2">
    <source>
        <dbReference type="EMBL" id="QDU19670.1"/>
    </source>
</evidence>
<dbReference type="EMBL" id="CP036273">
    <property type="protein sequence ID" value="QDU19670.1"/>
    <property type="molecule type" value="Genomic_DNA"/>
</dbReference>
<gene>
    <name evidence="2" type="ORF">ETAA1_16000</name>
</gene>
<evidence type="ECO:0000259" key="1">
    <source>
        <dbReference type="SMART" id="SM00731"/>
    </source>
</evidence>
<sequence length="215" mass="24007">MTAVTDSDFTILWNAAGSLAAVVSGVSDGSPRPVPRWTVLARATALRQAGVSLREHPDERPPASLLTRAKELAAAVMTQHGLTNWQFAFNTNKRRAGVCRYPVRGRPGRIELSKHYVLRNPESEVRDTILHEIAHALVGHGHGHDEVWRAKCVEVGARPERCYGEEVEMPKGRWRATCGGCGREHDRHRRPKRMTGWHCRKCGKERGALLWKATG</sequence>
<name>A0A517XQ89_9BACT</name>
<dbReference type="OrthoDB" id="9793623at2"/>
<accession>A0A517XQ89</accession>
<proteinExistence type="predicted"/>
<organism evidence="2 3">
    <name type="scientific">Urbifossiella limnaea</name>
    <dbReference type="NCBI Taxonomy" id="2528023"/>
    <lineage>
        <taxon>Bacteria</taxon>
        <taxon>Pseudomonadati</taxon>
        <taxon>Planctomycetota</taxon>
        <taxon>Planctomycetia</taxon>
        <taxon>Gemmatales</taxon>
        <taxon>Gemmataceae</taxon>
        <taxon>Urbifossiella</taxon>
    </lineage>
</organism>